<reference evidence="2" key="1">
    <citation type="journal article" date="2019" name="Int. J. Syst. Evol. Microbiol.">
        <title>The Global Catalogue of Microorganisms (GCM) 10K type strain sequencing project: providing services to taxonomists for standard genome sequencing and annotation.</title>
        <authorList>
            <consortium name="The Broad Institute Genomics Platform"/>
            <consortium name="The Broad Institute Genome Sequencing Center for Infectious Disease"/>
            <person name="Wu L."/>
            <person name="Ma J."/>
        </authorList>
    </citation>
    <scope>NUCLEOTIDE SEQUENCE [LARGE SCALE GENOMIC DNA]</scope>
    <source>
        <strain evidence="2">DT72</strain>
    </source>
</reference>
<dbReference type="InterPro" id="IPR036390">
    <property type="entry name" value="WH_DNA-bd_sf"/>
</dbReference>
<organism evidence="1 2">
    <name type="scientific">Rhodococcus gannanensis</name>
    <dbReference type="NCBI Taxonomy" id="1960308"/>
    <lineage>
        <taxon>Bacteria</taxon>
        <taxon>Bacillati</taxon>
        <taxon>Actinomycetota</taxon>
        <taxon>Actinomycetes</taxon>
        <taxon>Mycobacteriales</taxon>
        <taxon>Nocardiaceae</taxon>
        <taxon>Rhodococcus</taxon>
    </lineage>
</organism>
<sequence length="193" mass="21121">MIFTAASLDGIAAGTVTLAFRRWDRPRVRPGGRQRTAIGVIAFDAVDEIDAADVTDEDARAAGFEDAATMLRFVDRKAHGPQLYRIALRAAGPDPRAVLRADADLSDDDVAGLRRRLARMDASGAWTEATLRLIAARPAVVSTELAPEVGMDRPTFKLKVRRLKELGLTESLDVGYRISPRGRALLDRWDTIP</sequence>
<protein>
    <recommendedName>
        <fullName evidence="3">ASCH domain-containing protein</fullName>
    </recommendedName>
</protein>
<dbReference type="RefSeq" id="WP_378487626.1">
    <property type="nucleotide sequence ID" value="NZ_JBHUFB010000020.1"/>
</dbReference>
<evidence type="ECO:0000313" key="2">
    <source>
        <dbReference type="Proteomes" id="UP001597286"/>
    </source>
</evidence>
<dbReference type="EMBL" id="JBHUFB010000020">
    <property type="protein sequence ID" value="MFD1815183.1"/>
    <property type="molecule type" value="Genomic_DNA"/>
</dbReference>
<dbReference type="SUPFAM" id="SSF46785">
    <property type="entry name" value="Winged helix' DNA-binding domain"/>
    <property type="match status" value="1"/>
</dbReference>
<evidence type="ECO:0008006" key="3">
    <source>
        <dbReference type="Google" id="ProtNLM"/>
    </source>
</evidence>
<dbReference type="Proteomes" id="UP001597286">
    <property type="component" value="Unassembled WGS sequence"/>
</dbReference>
<keyword evidence="2" id="KW-1185">Reference proteome</keyword>
<proteinExistence type="predicted"/>
<comment type="caution">
    <text evidence="1">The sequence shown here is derived from an EMBL/GenBank/DDBJ whole genome shotgun (WGS) entry which is preliminary data.</text>
</comment>
<evidence type="ECO:0000313" key="1">
    <source>
        <dbReference type="EMBL" id="MFD1815183.1"/>
    </source>
</evidence>
<gene>
    <name evidence="1" type="ORF">ACFSJG_23440</name>
</gene>
<accession>A0ABW4P9H0</accession>
<name>A0ABW4P9H0_9NOCA</name>